<comment type="caution">
    <text evidence="2">The sequence shown here is derived from an EMBL/GenBank/DDBJ whole genome shotgun (WGS) entry which is preliminary data.</text>
</comment>
<evidence type="ECO:0000313" key="2">
    <source>
        <dbReference type="EMBL" id="MDQ0904206.1"/>
    </source>
</evidence>
<evidence type="ECO:0000313" key="3">
    <source>
        <dbReference type="Proteomes" id="UP001234216"/>
    </source>
</evidence>
<gene>
    <name evidence="2" type="ORF">QFZ22_000191</name>
</gene>
<accession>A0AAW8F2C6</accession>
<proteinExistence type="predicted"/>
<feature type="region of interest" description="Disordered" evidence="1">
    <location>
        <begin position="1"/>
        <end position="35"/>
    </location>
</feature>
<dbReference type="AlphaFoldDB" id="A0AAW8F2C6"/>
<evidence type="ECO:0000256" key="1">
    <source>
        <dbReference type="SAM" id="MobiDB-lite"/>
    </source>
</evidence>
<feature type="compositionally biased region" description="Basic and acidic residues" evidence="1">
    <location>
        <begin position="20"/>
        <end position="33"/>
    </location>
</feature>
<protein>
    <submittedName>
        <fullName evidence="2">Uncharacterized protein</fullName>
    </submittedName>
</protein>
<feature type="compositionally biased region" description="Basic and acidic residues" evidence="1">
    <location>
        <begin position="1"/>
        <end position="13"/>
    </location>
</feature>
<dbReference type="Proteomes" id="UP001234216">
    <property type="component" value="Unassembled WGS sequence"/>
</dbReference>
<name>A0AAW8F2C6_9ACTN</name>
<reference evidence="2" key="1">
    <citation type="submission" date="2023-07" db="EMBL/GenBank/DDBJ databases">
        <title>Comparative genomics of wheat-associated soil bacteria to identify genetic determinants of phenazine resistance.</title>
        <authorList>
            <person name="Mouncey N."/>
        </authorList>
    </citation>
    <scope>NUCLEOTIDE SEQUENCE</scope>
    <source>
        <strain evidence="2">V4I22</strain>
    </source>
</reference>
<dbReference type="EMBL" id="JAUSZV010000001">
    <property type="protein sequence ID" value="MDQ0904206.1"/>
    <property type="molecule type" value="Genomic_DNA"/>
</dbReference>
<organism evidence="2 3">
    <name type="scientific">Streptomyces canus</name>
    <dbReference type="NCBI Taxonomy" id="58343"/>
    <lineage>
        <taxon>Bacteria</taxon>
        <taxon>Bacillati</taxon>
        <taxon>Actinomycetota</taxon>
        <taxon>Actinomycetes</taxon>
        <taxon>Kitasatosporales</taxon>
        <taxon>Streptomycetaceae</taxon>
        <taxon>Streptomyces</taxon>
        <taxon>Streptomyces aurantiacus group</taxon>
    </lineage>
</organism>
<sequence>MYERHDDGTDPHRNAQLRVAEGRVDRERPEGNRRNSLTRRYVASVELASRAGVPTCPSLSVGADVNALSTDEARRTDCVSSPGAAHFIGSPT</sequence>